<gene>
    <name evidence="1" type="ORF">LTS18_001007</name>
</gene>
<name>A0ACC3CTP6_9PEZI</name>
<feature type="non-terminal residue" evidence="1">
    <location>
        <position position="322"/>
    </location>
</feature>
<organism evidence="1 2">
    <name type="scientific">Coniosporium uncinatum</name>
    <dbReference type="NCBI Taxonomy" id="93489"/>
    <lineage>
        <taxon>Eukaryota</taxon>
        <taxon>Fungi</taxon>
        <taxon>Dikarya</taxon>
        <taxon>Ascomycota</taxon>
        <taxon>Pezizomycotina</taxon>
        <taxon>Dothideomycetes</taxon>
        <taxon>Dothideomycetes incertae sedis</taxon>
        <taxon>Coniosporium</taxon>
    </lineage>
</organism>
<protein>
    <submittedName>
        <fullName evidence="1">Uncharacterized protein</fullName>
    </submittedName>
</protein>
<dbReference type="EMBL" id="JAWDJW010011810">
    <property type="protein sequence ID" value="KAK3044534.1"/>
    <property type="molecule type" value="Genomic_DNA"/>
</dbReference>
<sequence length="322" mass="33228">MMMGFADLPIETLKALKIHPDAAKKKQGEIEQGDADAGAGPSTAMVPTGGSSKGSSISRKPVPSNNTSSDSLYDDRSDVAGSTLASRTDSNRDASSVTSPSDITPINSPPLKPTDPGSHSASLAQALNVASRDGKRPSSRGSSPSRAHSGSGTQSPRTGTDYMKTALGTGKGIQRIVGAGLKSPLDFSMGLAKGFHNAPKLYGDEVRQVDKVTGFNSGMKTAAKEFGLGFYDGLSGLVTQPLKGARKEGAAGFLKGVGMGVGGLVLKPGAAIYGIPAYTMKGIHAEIQKQYGASTNNYIIAARTAQGLEELQSLSRDQRAEI</sequence>
<proteinExistence type="predicted"/>
<dbReference type="Proteomes" id="UP001186974">
    <property type="component" value="Unassembled WGS sequence"/>
</dbReference>
<evidence type="ECO:0000313" key="2">
    <source>
        <dbReference type="Proteomes" id="UP001186974"/>
    </source>
</evidence>
<reference evidence="1" key="1">
    <citation type="submission" date="2024-09" db="EMBL/GenBank/DDBJ databases">
        <title>Black Yeasts Isolated from many extreme environments.</title>
        <authorList>
            <person name="Coleine C."/>
            <person name="Stajich J.E."/>
            <person name="Selbmann L."/>
        </authorList>
    </citation>
    <scope>NUCLEOTIDE SEQUENCE</scope>
    <source>
        <strain evidence="1">CCFEE 5737</strain>
    </source>
</reference>
<comment type="caution">
    <text evidence="1">The sequence shown here is derived from an EMBL/GenBank/DDBJ whole genome shotgun (WGS) entry which is preliminary data.</text>
</comment>
<accession>A0ACC3CTP6</accession>
<keyword evidence="2" id="KW-1185">Reference proteome</keyword>
<evidence type="ECO:0000313" key="1">
    <source>
        <dbReference type="EMBL" id="KAK3044534.1"/>
    </source>
</evidence>